<evidence type="ECO:0000313" key="2">
    <source>
        <dbReference type="EMBL" id="GGU25508.1"/>
    </source>
</evidence>
<feature type="domain" description="HTH cro/C1-type" evidence="1">
    <location>
        <begin position="43"/>
        <end position="83"/>
    </location>
</feature>
<gene>
    <name evidence="2" type="ORF">GCM10010178_17120</name>
</gene>
<evidence type="ECO:0000313" key="3">
    <source>
        <dbReference type="Proteomes" id="UP000649573"/>
    </source>
</evidence>
<dbReference type="InterPro" id="IPR001387">
    <property type="entry name" value="Cro/C1-type_HTH"/>
</dbReference>
<name>A0ABQ2UE23_9PSEU</name>
<protein>
    <submittedName>
        <fullName evidence="2">Transcriptional regulator</fullName>
    </submittedName>
</protein>
<reference evidence="3" key="1">
    <citation type="journal article" date="2019" name="Int. J. Syst. Evol. Microbiol.">
        <title>The Global Catalogue of Microorganisms (GCM) 10K type strain sequencing project: providing services to taxonomists for standard genome sequencing and annotation.</title>
        <authorList>
            <consortium name="The Broad Institute Genomics Platform"/>
            <consortium name="The Broad Institute Genome Sequencing Center for Infectious Disease"/>
            <person name="Wu L."/>
            <person name="Ma J."/>
        </authorList>
    </citation>
    <scope>NUCLEOTIDE SEQUENCE [LARGE SCALE GENOMIC DNA]</scope>
    <source>
        <strain evidence="3">JCM 3296</strain>
    </source>
</reference>
<comment type="caution">
    <text evidence="2">The sequence shown here is derived from an EMBL/GenBank/DDBJ whole genome shotgun (WGS) entry which is preliminary data.</text>
</comment>
<dbReference type="InterPro" id="IPR043917">
    <property type="entry name" value="DUF5753"/>
</dbReference>
<sequence>MDLVQALASKGMTAIISTPYSRELGDELRRLRESCTEFNGRSMAVQLGWDPSKVSDIELGKVRASAVDLVQYLATCGKDIDFIDEFRIRYHNAFDLYFAQVPDNVRTLAMTEAKATKITSYDILTIHGLMQTEGYARQLFVDSYVEAPEEIETLVQARIDRQTIMRRHNRPECSFYVHELALRMQLGDAQVREDQYLRLLFNTHIVRVVPAHVSAFRSAATLYEFGKAAPVVYTETDTAQVYAQDSVAVARTRRLFQRLDAVALDAEQSKRKLAEYVSGLREDCHDLGTDLA</sequence>
<evidence type="ECO:0000259" key="1">
    <source>
        <dbReference type="PROSITE" id="PS50943"/>
    </source>
</evidence>
<dbReference type="Proteomes" id="UP000649573">
    <property type="component" value="Unassembled WGS sequence"/>
</dbReference>
<dbReference type="EMBL" id="BMRE01000004">
    <property type="protein sequence ID" value="GGU25508.1"/>
    <property type="molecule type" value="Genomic_DNA"/>
</dbReference>
<dbReference type="Pfam" id="PF13560">
    <property type="entry name" value="HTH_31"/>
    <property type="match status" value="1"/>
</dbReference>
<dbReference type="Pfam" id="PF19054">
    <property type="entry name" value="DUF5753"/>
    <property type="match status" value="1"/>
</dbReference>
<keyword evidence="3" id="KW-1185">Reference proteome</keyword>
<organism evidence="2 3">
    <name type="scientific">Lentzea flava</name>
    <dbReference type="NCBI Taxonomy" id="103732"/>
    <lineage>
        <taxon>Bacteria</taxon>
        <taxon>Bacillati</taxon>
        <taxon>Actinomycetota</taxon>
        <taxon>Actinomycetes</taxon>
        <taxon>Pseudonocardiales</taxon>
        <taxon>Pseudonocardiaceae</taxon>
        <taxon>Lentzea</taxon>
    </lineage>
</organism>
<proteinExistence type="predicted"/>
<accession>A0ABQ2UE23</accession>
<dbReference type="PROSITE" id="PS50943">
    <property type="entry name" value="HTH_CROC1"/>
    <property type="match status" value="1"/>
</dbReference>